<dbReference type="eggNOG" id="ENOG50319RQ">
    <property type="taxonomic scope" value="Bacteria"/>
</dbReference>
<feature type="compositionally biased region" description="Basic and acidic residues" evidence="1">
    <location>
        <begin position="70"/>
        <end position="80"/>
    </location>
</feature>
<keyword evidence="2" id="KW-0812">Transmembrane</keyword>
<feature type="region of interest" description="Disordered" evidence="1">
    <location>
        <begin position="36"/>
        <end position="88"/>
    </location>
</feature>
<proteinExistence type="predicted"/>
<keyword evidence="2" id="KW-1133">Transmembrane helix</keyword>
<dbReference type="AlphaFoldDB" id="A0A0H3LTM3"/>
<dbReference type="KEGG" id="bbr:BB1715"/>
<evidence type="ECO:0000313" key="4">
    <source>
        <dbReference type="Proteomes" id="UP000001027"/>
    </source>
</evidence>
<protein>
    <submittedName>
        <fullName evidence="3">Phage-related putative exported protein</fullName>
    </submittedName>
</protein>
<evidence type="ECO:0000256" key="2">
    <source>
        <dbReference type="SAM" id="Phobius"/>
    </source>
</evidence>
<evidence type="ECO:0000313" key="3">
    <source>
        <dbReference type="EMBL" id="CAE32212.1"/>
    </source>
</evidence>
<sequence length="88" mass="9434">MAILSRVWGYLAAAAAAVAAVAIIFVRGRASGRAVERTEREAAVNEQAARARKEARDVQNQVAATDDDGVADRLKSDWVRRPGGSGRR</sequence>
<feature type="transmembrane region" description="Helical" evidence="2">
    <location>
        <begin position="6"/>
        <end position="26"/>
    </location>
</feature>
<name>A0A0H3LTM3_BORBR</name>
<organism evidence="3 4">
    <name type="scientific">Bordetella bronchiseptica (strain ATCC BAA-588 / NCTC 13252 / RB50)</name>
    <name type="common">Alcaligenes bronchisepticus</name>
    <dbReference type="NCBI Taxonomy" id="257310"/>
    <lineage>
        <taxon>Bacteria</taxon>
        <taxon>Pseudomonadati</taxon>
        <taxon>Pseudomonadota</taxon>
        <taxon>Betaproteobacteria</taxon>
        <taxon>Burkholderiales</taxon>
        <taxon>Alcaligenaceae</taxon>
        <taxon>Bordetella</taxon>
    </lineage>
</organism>
<keyword evidence="2" id="KW-0472">Membrane</keyword>
<dbReference type="EMBL" id="BX640442">
    <property type="protein sequence ID" value="CAE32212.1"/>
    <property type="molecule type" value="Genomic_DNA"/>
</dbReference>
<accession>A0A0H3LTM3</accession>
<feature type="compositionally biased region" description="Basic and acidic residues" evidence="1">
    <location>
        <begin position="36"/>
        <end position="57"/>
    </location>
</feature>
<reference evidence="3 4" key="1">
    <citation type="journal article" date="2003" name="Nat. Genet.">
        <title>Comparative analysis of the genome sequences of Bordetella pertussis, Bordetella parapertussis and Bordetella bronchiseptica.</title>
        <authorList>
            <person name="Parkhill J."/>
            <person name="Sebaihia M."/>
            <person name="Preston A."/>
            <person name="Murphy L.D."/>
            <person name="Thomson N.R."/>
            <person name="Harris D.E."/>
            <person name="Holden M.T.G."/>
            <person name="Churcher C.M."/>
            <person name="Bentley S.D."/>
            <person name="Mungall K.L."/>
            <person name="Cerdeno-Tarraga A.-M."/>
            <person name="Temple L."/>
            <person name="James K.D."/>
            <person name="Harris B."/>
            <person name="Quail M.A."/>
            <person name="Achtman M."/>
            <person name="Atkin R."/>
            <person name="Baker S."/>
            <person name="Basham D."/>
            <person name="Bason N."/>
            <person name="Cherevach I."/>
            <person name="Chillingworth T."/>
            <person name="Collins M."/>
            <person name="Cronin A."/>
            <person name="Davis P."/>
            <person name="Doggett J."/>
            <person name="Feltwell T."/>
            <person name="Goble A."/>
            <person name="Hamlin N."/>
            <person name="Hauser H."/>
            <person name="Holroyd S."/>
            <person name="Jagels K."/>
            <person name="Leather S."/>
            <person name="Moule S."/>
            <person name="Norberczak H."/>
            <person name="O'Neil S."/>
            <person name="Ormond D."/>
            <person name="Price C."/>
            <person name="Rabbinowitsch E."/>
            <person name="Rutter S."/>
            <person name="Sanders M."/>
            <person name="Saunders D."/>
            <person name="Seeger K."/>
            <person name="Sharp S."/>
            <person name="Simmonds M."/>
            <person name="Skelton J."/>
            <person name="Squares R."/>
            <person name="Squares S."/>
            <person name="Stevens K."/>
            <person name="Unwin L."/>
            <person name="Whitehead S."/>
            <person name="Barrell B.G."/>
            <person name="Maskell D.J."/>
        </authorList>
    </citation>
    <scope>NUCLEOTIDE SEQUENCE [LARGE SCALE GENOMIC DNA]</scope>
    <source>
        <strain evidence="3 4">ATCC BAA-588 / NCTC 13252 / RB50</strain>
    </source>
</reference>
<dbReference type="Proteomes" id="UP000001027">
    <property type="component" value="Chromosome"/>
</dbReference>
<dbReference type="HOGENOM" id="CLU_2462953_0_0_4"/>
<evidence type="ECO:0000256" key="1">
    <source>
        <dbReference type="SAM" id="MobiDB-lite"/>
    </source>
</evidence>
<gene>
    <name evidence="3" type="ordered locus">BB1715</name>
</gene>